<proteinExistence type="predicted"/>
<dbReference type="AlphaFoldDB" id="A0A0B6Z9A2"/>
<protein>
    <submittedName>
        <fullName evidence="2">Uncharacterized protein</fullName>
    </submittedName>
</protein>
<organism evidence="2">
    <name type="scientific">Arion vulgaris</name>
    <dbReference type="NCBI Taxonomy" id="1028688"/>
    <lineage>
        <taxon>Eukaryota</taxon>
        <taxon>Metazoa</taxon>
        <taxon>Spiralia</taxon>
        <taxon>Lophotrochozoa</taxon>
        <taxon>Mollusca</taxon>
        <taxon>Gastropoda</taxon>
        <taxon>Heterobranchia</taxon>
        <taxon>Euthyneura</taxon>
        <taxon>Panpulmonata</taxon>
        <taxon>Eupulmonata</taxon>
        <taxon>Stylommatophora</taxon>
        <taxon>Helicina</taxon>
        <taxon>Arionoidea</taxon>
        <taxon>Arionidae</taxon>
        <taxon>Arion</taxon>
    </lineage>
</organism>
<evidence type="ECO:0000256" key="1">
    <source>
        <dbReference type="SAM" id="MobiDB-lite"/>
    </source>
</evidence>
<gene>
    <name evidence="2" type="primary">ORF53914</name>
</gene>
<feature type="non-terminal residue" evidence="2">
    <location>
        <position position="283"/>
    </location>
</feature>
<feature type="region of interest" description="Disordered" evidence="1">
    <location>
        <begin position="1"/>
        <end position="23"/>
    </location>
</feature>
<name>A0A0B6Z9A2_9EUPU</name>
<accession>A0A0B6Z9A2</accession>
<reference evidence="2" key="1">
    <citation type="submission" date="2014-12" db="EMBL/GenBank/DDBJ databases">
        <title>Insight into the proteome of Arion vulgaris.</title>
        <authorList>
            <person name="Aradska J."/>
            <person name="Bulat T."/>
            <person name="Smidak R."/>
            <person name="Sarate P."/>
            <person name="Gangsoo J."/>
            <person name="Sialana F."/>
            <person name="Bilban M."/>
            <person name="Lubec G."/>
        </authorList>
    </citation>
    <scope>NUCLEOTIDE SEQUENCE</scope>
    <source>
        <tissue evidence="2">Skin</tissue>
    </source>
</reference>
<dbReference type="EMBL" id="HACG01018238">
    <property type="protein sequence ID" value="CEK65103.1"/>
    <property type="molecule type" value="Transcribed_RNA"/>
</dbReference>
<sequence>MFTATLEVLVSPNEKSSGDRRLPWENFPAAKLTPKILFSSKEEAHQIFTEFGVSERVRSRLSRASSFDTESTTDTTGTPVRQPAQQQGQQKRTEPPVSSTNGNAGGMGSFFSTLQWSDDYKETDPQAGPSESHLGLLNNDSDDDEFGSLRTNIIVSDVPAGYEAVTHVPKVKDDKPVDFFSSELNAHSDDEREEIDLLNMNTEKSNTVTDQMDLLKIGGDPSNFDLLSGHDSNQLPKVSSHEPDLLGMSAADDTFEPFPEFSRGSVPVPTKPDLMTSADPSSN</sequence>
<evidence type="ECO:0000313" key="2">
    <source>
        <dbReference type="EMBL" id="CEK65103.1"/>
    </source>
</evidence>
<feature type="compositionally biased region" description="Low complexity" evidence="1">
    <location>
        <begin position="65"/>
        <end position="90"/>
    </location>
</feature>
<feature type="region of interest" description="Disordered" evidence="1">
    <location>
        <begin position="62"/>
        <end position="141"/>
    </location>
</feature>
<feature type="region of interest" description="Disordered" evidence="1">
    <location>
        <begin position="225"/>
        <end position="283"/>
    </location>
</feature>